<protein>
    <submittedName>
        <fullName evidence="3">Membrane protein</fullName>
    </submittedName>
</protein>
<dbReference type="AlphaFoldDB" id="A0A178A2M1"/>
<comment type="caution">
    <text evidence="3">The sequence shown here is derived from an EMBL/GenBank/DDBJ whole genome shotgun (WGS) entry which is preliminary data.</text>
</comment>
<dbReference type="InterPro" id="IPR036291">
    <property type="entry name" value="NAD(P)-bd_dom_sf"/>
</dbReference>
<dbReference type="InterPro" id="IPR003869">
    <property type="entry name" value="Polysac_CapD-like"/>
</dbReference>
<dbReference type="SUPFAM" id="SSF51735">
    <property type="entry name" value="NAD(P)-binding Rossmann-fold domains"/>
    <property type="match status" value="1"/>
</dbReference>
<dbReference type="EMBL" id="LDJR01000026">
    <property type="protein sequence ID" value="OAK74344.1"/>
    <property type="molecule type" value="Genomic_DNA"/>
</dbReference>
<organism evidence="3 4">
    <name type="scientific">Lederbergia galactosidilytica</name>
    <dbReference type="NCBI Taxonomy" id="217031"/>
    <lineage>
        <taxon>Bacteria</taxon>
        <taxon>Bacillati</taxon>
        <taxon>Bacillota</taxon>
        <taxon>Bacilli</taxon>
        <taxon>Bacillales</taxon>
        <taxon>Bacillaceae</taxon>
        <taxon>Lederbergia</taxon>
    </lineage>
</organism>
<evidence type="ECO:0000259" key="2">
    <source>
        <dbReference type="Pfam" id="PF02719"/>
    </source>
</evidence>
<reference evidence="3 4" key="1">
    <citation type="submission" date="2015-05" db="EMBL/GenBank/DDBJ databases">
        <title>Comparison of genome.</title>
        <authorList>
            <person name="Zheng Z."/>
            <person name="Sun M."/>
        </authorList>
    </citation>
    <scope>NUCLEOTIDE SEQUENCE [LARGE SCALE GENOMIC DNA]</scope>
    <source>
        <strain evidence="3 4">G25-74</strain>
    </source>
</reference>
<accession>A0A178A2M1</accession>
<dbReference type="Gene3D" id="3.40.50.720">
    <property type="entry name" value="NAD(P)-binding Rossmann-like Domain"/>
    <property type="match status" value="1"/>
</dbReference>
<comment type="similarity">
    <text evidence="1">Belongs to the polysaccharide synthase family.</text>
</comment>
<dbReference type="PATRIC" id="fig|217031.6.peg.933"/>
<sequence>MFFQDKKILIIGGTGTIGQGLLQKILQEEPRVVRVFSRDEQKQFIMQNQYAEDTRLRFLIGDVRSYDRVASAMEDVDFVFHTAAMKHVSFCEYNPFEAVLTNIIGTYNVIKAAIAQKVKKVIFTSTDKAISPTNNYGATKLTAEKLITSAEHSKGSSKTIFASVRFGNVMGSRGSVIPLFKKQILEKREMTVTDQSMSRFMMTLDQATSLTIEAMKLANGGETFILKMPVISLRDLVQVLKEEVANRHHIPQEEINLKEIGLRPGEKKYEELMTYDESLHAIELPDMFIIPSPFKPQPQYKNGKKAKPGNYQSGDPQPISIEEIRTFILQENLI</sequence>
<evidence type="ECO:0000256" key="1">
    <source>
        <dbReference type="ARBA" id="ARBA00007430"/>
    </source>
</evidence>
<gene>
    <name evidence="3" type="ORF">ABB05_04300</name>
</gene>
<dbReference type="PANTHER" id="PTHR43318">
    <property type="entry name" value="UDP-N-ACETYLGLUCOSAMINE 4,6-DEHYDRATASE"/>
    <property type="match status" value="1"/>
</dbReference>
<dbReference type="OrthoDB" id="9803111at2"/>
<proteinExistence type="inferred from homology"/>
<name>A0A178A2M1_9BACI</name>
<dbReference type="STRING" id="217031.ABB05_04300"/>
<feature type="domain" description="Polysaccharide biosynthesis protein CapD-like" evidence="2">
    <location>
        <begin position="8"/>
        <end position="290"/>
    </location>
</feature>
<dbReference type="RefSeq" id="WP_064467712.1">
    <property type="nucleotide sequence ID" value="NZ_JAGGKH010000032.1"/>
</dbReference>
<dbReference type="Pfam" id="PF02719">
    <property type="entry name" value="Polysacc_synt_2"/>
    <property type="match status" value="1"/>
</dbReference>
<dbReference type="PANTHER" id="PTHR43318:SF2">
    <property type="entry name" value="UDP-N-ACETYLGLUCOSAMINE 4,6-DEHYDRATASE (INVERTING)"/>
    <property type="match status" value="1"/>
</dbReference>
<evidence type="ECO:0000313" key="4">
    <source>
        <dbReference type="Proteomes" id="UP000077881"/>
    </source>
</evidence>
<dbReference type="Proteomes" id="UP000077881">
    <property type="component" value="Unassembled WGS sequence"/>
</dbReference>
<evidence type="ECO:0000313" key="3">
    <source>
        <dbReference type="EMBL" id="OAK74344.1"/>
    </source>
</evidence>
<keyword evidence="4" id="KW-1185">Reference proteome</keyword>
<dbReference type="InterPro" id="IPR051203">
    <property type="entry name" value="Polysaccharide_Synthase-Rel"/>
</dbReference>